<reference evidence="7" key="1">
    <citation type="submission" date="2019-06" db="EMBL/GenBank/DDBJ databases">
        <authorList>
            <person name="Adameyko K."/>
            <person name="Finoshin A."/>
            <person name="Kravchuk O."/>
            <person name="Mikhailov K."/>
            <person name="Gusev O."/>
            <person name="Shagimardanova E."/>
            <person name="Lyupina Y."/>
        </authorList>
    </citation>
    <scope>NUCLEOTIDE SEQUENCE</scope>
</reference>
<evidence type="ECO:0000256" key="2">
    <source>
        <dbReference type="ARBA" id="ARBA00005861"/>
    </source>
</evidence>
<organism evidence="7">
    <name type="scientific">Halisarca dujardinii</name>
    <name type="common">Dujardin's slime sponge</name>
    <dbReference type="NCBI Taxonomy" id="2583056"/>
    <lineage>
        <taxon>Eukaryota</taxon>
        <taxon>Metazoa</taxon>
        <taxon>Porifera</taxon>
        <taxon>Demospongiae</taxon>
        <taxon>Verongimorpha</taxon>
        <taxon>Chondrillida</taxon>
        <taxon>Halisarcidae</taxon>
        <taxon>Halisarca</taxon>
    </lineage>
</organism>
<evidence type="ECO:0000256" key="5">
    <source>
        <dbReference type="ARBA" id="ARBA00047960"/>
    </source>
</evidence>
<evidence type="ECO:0000256" key="3">
    <source>
        <dbReference type="ARBA" id="ARBA00012452"/>
    </source>
</evidence>
<protein>
    <recommendedName>
        <fullName evidence="3">glutathione transferase</fullName>
        <ecNumber evidence="3">2.5.1.18</ecNumber>
    </recommendedName>
</protein>
<evidence type="ECO:0000259" key="6">
    <source>
        <dbReference type="PROSITE" id="PS50405"/>
    </source>
</evidence>
<dbReference type="InterPro" id="IPR050213">
    <property type="entry name" value="GST_superfamily"/>
</dbReference>
<comment type="function">
    <text evidence="1">Conjugation of reduced glutathione to a wide number of exogenous and endogenous hydrophobic electrophiles.</text>
</comment>
<dbReference type="AlphaFoldDB" id="A0A6C0PMY0"/>
<dbReference type="EMBL" id="MN075803">
    <property type="protein sequence ID" value="QHX41449.1"/>
    <property type="molecule type" value="mRNA"/>
</dbReference>
<dbReference type="GO" id="GO:0006749">
    <property type="term" value="P:glutathione metabolic process"/>
    <property type="evidence" value="ECO:0007669"/>
    <property type="project" value="TreeGrafter"/>
</dbReference>
<dbReference type="GO" id="GO:0004364">
    <property type="term" value="F:glutathione transferase activity"/>
    <property type="evidence" value="ECO:0007669"/>
    <property type="project" value="UniProtKB-EC"/>
</dbReference>
<name>A0A6C0PMY0_HALDU</name>
<dbReference type="PANTHER" id="PTHR11571">
    <property type="entry name" value="GLUTATHIONE S-TRANSFERASE"/>
    <property type="match status" value="1"/>
</dbReference>
<comment type="similarity">
    <text evidence="2">Belongs to the GST superfamily. Mu family.</text>
</comment>
<dbReference type="FunFam" id="1.20.1050.10:FF:000003">
    <property type="entry name" value="Glutathione S-transferase 2"/>
    <property type="match status" value="1"/>
</dbReference>
<proteinExistence type="evidence at transcript level"/>
<dbReference type="SUPFAM" id="SSF47616">
    <property type="entry name" value="GST C-terminal domain-like"/>
    <property type="match status" value="1"/>
</dbReference>
<dbReference type="InterPro" id="IPR036282">
    <property type="entry name" value="Glutathione-S-Trfase_C_sf"/>
</dbReference>
<dbReference type="EC" id="2.5.1.18" evidence="3"/>
<comment type="catalytic activity">
    <reaction evidence="5">
        <text>RX + glutathione = an S-substituted glutathione + a halide anion + H(+)</text>
        <dbReference type="Rhea" id="RHEA:16437"/>
        <dbReference type="ChEBI" id="CHEBI:15378"/>
        <dbReference type="ChEBI" id="CHEBI:16042"/>
        <dbReference type="ChEBI" id="CHEBI:17792"/>
        <dbReference type="ChEBI" id="CHEBI:57925"/>
        <dbReference type="ChEBI" id="CHEBI:90779"/>
        <dbReference type="EC" id="2.5.1.18"/>
    </reaction>
</comment>
<feature type="domain" description="GST C-terminal" evidence="6">
    <location>
        <begin position="4"/>
        <end position="122"/>
    </location>
</feature>
<dbReference type="Pfam" id="PF14497">
    <property type="entry name" value="GST_C_3"/>
    <property type="match status" value="1"/>
</dbReference>
<evidence type="ECO:0000256" key="1">
    <source>
        <dbReference type="ARBA" id="ARBA00003701"/>
    </source>
</evidence>
<keyword evidence="4 7" id="KW-0808">Transferase</keyword>
<dbReference type="Gene3D" id="1.20.1050.130">
    <property type="match status" value="1"/>
</dbReference>
<evidence type="ECO:0000313" key="7">
    <source>
        <dbReference type="EMBL" id="QHX41449.1"/>
    </source>
</evidence>
<dbReference type="InterPro" id="IPR010987">
    <property type="entry name" value="Glutathione-S-Trfase_C-like"/>
</dbReference>
<dbReference type="PROSITE" id="PS50405">
    <property type="entry name" value="GST_CTER"/>
    <property type="match status" value="1"/>
</dbReference>
<dbReference type="PANTHER" id="PTHR11571:SF222">
    <property type="entry name" value="GLUTATHIONE TRANSFERASE"/>
    <property type="match status" value="1"/>
</dbReference>
<evidence type="ECO:0000256" key="4">
    <source>
        <dbReference type="ARBA" id="ARBA00022679"/>
    </source>
</evidence>
<sequence length="131" mass="15055">MPKTEAETVAVDMCEGALTDLRNAFSTTCYSPKYLELREGFLKTAATWLMRFSNYLKGRQWLAGNNLTFVDFTLYELLDVLRIFEASLLEPVPDLKAYMTEFEALPGVKEYLESEQCMKTPCHSPYATWNN</sequence>
<accession>A0A6C0PMY0</accession>
<dbReference type="InterPro" id="IPR004046">
    <property type="entry name" value="GST_C"/>
</dbReference>